<evidence type="ECO:0000256" key="6">
    <source>
        <dbReference type="ARBA" id="ARBA00022816"/>
    </source>
</evidence>
<keyword evidence="6" id="KW-0509">mRNA transport</keyword>
<reference evidence="12" key="2">
    <citation type="submission" date="2022-06" db="UniProtKB">
        <authorList>
            <consortium name="EnsemblMetazoa"/>
        </authorList>
    </citation>
    <scope>IDENTIFICATION</scope>
</reference>
<sequence>MFEMLGSGSGEFSGKARNTSESGKPTALAVLSQSETSLFNQTTQPTTGIFGSTAVAPVFGVSFQTPTAHPKFEGFSTDGTCSSFGTPTKTSTSNGGLFGRRNASMGEITGGGCFDSSNSKTSFPQSKPVETPLAQSTSNIFAAPQTSTAGNAIFGTSTTDGTCLSFGTPTKTSRSNEGLFGQQNASIGEKKGGGCFDSSNSKTSFQQSKLVETPLAQSPSNIFAAPQTSTASTGIFDTSTTVLGQTKTSLCNQTTQPIWGIFGSIAVAPVFGTSCQTTNVHPKFKGFSADGTCSSFGTPTVTSTSNGGLFGRQNASMGEKKGGGCLYSSNSKTSFPQSKPVETPLAQSTSNIFAAPQTSTASTGIFDTSTTVLGQTKTSLCNQTTQPIWGIFGSIAVAPVFGTSCQTTNVHPKFKGFSADGTCSSFGTPTVTSTSNGGLFGRQNASMGEKKGGGCLYSSNSKTSFPQSKPVETPLAQPTSNIFAAPQTSTAGNAIFDTSTTGFNADGTSSLHGTPTATSTSNGGLFGQENASMGGKAGGVCLGSSNSNTSFRQSKPSGTPLAQSTNNIFAAPQTSTAGAEIFGTSTTGHAASGFGATSDGGTTIKFNPVTGTDTCVINGVIHSMNTSYQSITVMKEYETKAFEELRFEYYFANRKVGQQGAVYGGIFESPKTLFSSTTTLNTGLFGVNDNNLLYGTTSTTPILLGDFYVDVITKVQLFAAPQTNIFGTTASSTFVTQTSGFGQDGFGQPNQNNLFGKNKSAFGLGSTQSTGFGFGTNIFTSSRGLFGSKPNSGFQMTSSAFGTDNTFGATSTAQPATGGLFGSKAFTEAPAISLFNQTTNNITGVFNATSSGGKWKENTRNEGTGLFGLSHRSSVGTGGSFFGSNKQTGKLGLFGK</sequence>
<reference evidence="13" key="1">
    <citation type="submission" date="2010-06" db="EMBL/GenBank/DDBJ databases">
        <authorList>
            <person name="Jiang H."/>
            <person name="Abraham K."/>
            <person name="Ali S."/>
            <person name="Alsbrooks S.L."/>
            <person name="Anim B.N."/>
            <person name="Anosike U.S."/>
            <person name="Attaway T."/>
            <person name="Bandaranaike D.P."/>
            <person name="Battles P.K."/>
            <person name="Bell S.N."/>
            <person name="Bell A.V."/>
            <person name="Beltran B."/>
            <person name="Bickham C."/>
            <person name="Bustamante Y."/>
            <person name="Caleb T."/>
            <person name="Canada A."/>
            <person name="Cardenas V."/>
            <person name="Carter K."/>
            <person name="Chacko J."/>
            <person name="Chandrabose M.N."/>
            <person name="Chavez D."/>
            <person name="Chavez A."/>
            <person name="Chen L."/>
            <person name="Chu H.-S."/>
            <person name="Claassen K.J."/>
            <person name="Cockrell R."/>
            <person name="Collins M."/>
            <person name="Cooper J.A."/>
            <person name="Cree A."/>
            <person name="Curry S.M."/>
            <person name="Da Y."/>
            <person name="Dao M.D."/>
            <person name="Das B."/>
            <person name="Davila M.-L."/>
            <person name="Davy-Carroll L."/>
            <person name="Denson S."/>
            <person name="Dinh H."/>
            <person name="Ebong V.E."/>
            <person name="Edwards J.R."/>
            <person name="Egan A."/>
            <person name="El-Daye J."/>
            <person name="Escobedo L."/>
            <person name="Fernandez S."/>
            <person name="Fernando P.R."/>
            <person name="Flagg N."/>
            <person name="Forbes L.D."/>
            <person name="Fowler R.G."/>
            <person name="Fu Q."/>
            <person name="Gabisi R.A."/>
            <person name="Ganer J."/>
            <person name="Garbino Pronczuk A."/>
            <person name="Garcia R.M."/>
            <person name="Garner T."/>
            <person name="Garrett T.E."/>
            <person name="Gonzalez D.A."/>
            <person name="Hamid H."/>
            <person name="Hawkins E.S."/>
            <person name="Hirani K."/>
            <person name="Hogues M.E."/>
            <person name="Hollins B."/>
            <person name="Hsiao C.-H."/>
            <person name="Jabil R."/>
            <person name="James M.L."/>
            <person name="Jhangiani S.N."/>
            <person name="Johnson B."/>
            <person name="Johnson Q."/>
            <person name="Joshi V."/>
            <person name="Kalu J.B."/>
            <person name="Kam C."/>
            <person name="Kashfia A."/>
            <person name="Keebler J."/>
            <person name="Kisamo H."/>
            <person name="Kovar C.L."/>
            <person name="Lago L.A."/>
            <person name="Lai C.-Y."/>
            <person name="Laidlaw J."/>
            <person name="Lara F."/>
            <person name="Le T.-K."/>
            <person name="Lee S.L."/>
            <person name="Legall F.H."/>
            <person name="Lemon S.J."/>
            <person name="Lewis L.R."/>
            <person name="Li B."/>
            <person name="Liu Y."/>
            <person name="Liu Y.-S."/>
            <person name="Lopez J."/>
            <person name="Lozado R.J."/>
            <person name="Lu J."/>
            <person name="Madu R.C."/>
            <person name="Maheshwari M."/>
            <person name="Maheshwari R."/>
            <person name="Malloy K."/>
            <person name="Martinez E."/>
            <person name="Mathew T."/>
            <person name="Mercado I.C."/>
            <person name="Mercado C."/>
            <person name="Meyer B."/>
            <person name="Montgomery K."/>
            <person name="Morgan M.B."/>
            <person name="Munidasa M."/>
            <person name="Nazareth L.V."/>
            <person name="Nelson J."/>
            <person name="Ng B.M."/>
            <person name="Nguyen N.B."/>
            <person name="Nguyen P.Q."/>
            <person name="Nguyen T."/>
            <person name="Obregon M."/>
            <person name="Okwuonu G.O."/>
            <person name="Onwere C.G."/>
            <person name="Orozco G."/>
            <person name="Parra A."/>
            <person name="Patel S."/>
            <person name="Patil S."/>
            <person name="Perez A."/>
            <person name="Perez Y."/>
            <person name="Pham C."/>
            <person name="Primus E.L."/>
            <person name="Pu L.-L."/>
            <person name="Puazo M."/>
            <person name="Qin X."/>
            <person name="Quiroz J.B."/>
            <person name="Reese J."/>
            <person name="Richards S."/>
            <person name="Rives C.M."/>
            <person name="Robberts R."/>
            <person name="Ruiz S.J."/>
            <person name="Ruiz M.J."/>
            <person name="Santibanez J."/>
            <person name="Schneider B.W."/>
            <person name="Sisson I."/>
            <person name="Smith M."/>
            <person name="Sodergren E."/>
            <person name="Song X.-Z."/>
            <person name="Song B.B."/>
            <person name="Summersgill H."/>
            <person name="Thelus R."/>
            <person name="Thornton R.D."/>
            <person name="Trejos Z.Y."/>
            <person name="Usmani K."/>
            <person name="Vattathil S."/>
            <person name="Villasana D."/>
            <person name="Walker D.L."/>
            <person name="Wang S."/>
            <person name="Wang K."/>
            <person name="White C.S."/>
            <person name="Williams A.C."/>
            <person name="Williamson J."/>
            <person name="Wilson K."/>
            <person name="Woghiren I.O."/>
            <person name="Woodworth J.R."/>
            <person name="Worley K.C."/>
            <person name="Wright R.A."/>
            <person name="Wu W."/>
            <person name="Young L."/>
            <person name="Zhang L."/>
            <person name="Zhang J."/>
            <person name="Zhu Y."/>
            <person name="Muzny D.M."/>
            <person name="Weinstock G."/>
            <person name="Gibbs R.A."/>
        </authorList>
    </citation>
    <scope>NUCLEOTIDE SEQUENCE [LARGE SCALE GENOMIC DNA]</scope>
    <source>
        <strain evidence="13">LSR1</strain>
    </source>
</reference>
<dbReference type="GO" id="GO:0034398">
    <property type="term" value="P:telomere tethering at nuclear periphery"/>
    <property type="evidence" value="ECO:0007669"/>
    <property type="project" value="TreeGrafter"/>
</dbReference>
<keyword evidence="13" id="KW-1185">Reference proteome</keyword>
<evidence type="ECO:0000256" key="5">
    <source>
        <dbReference type="ARBA" id="ARBA00022448"/>
    </source>
</evidence>
<dbReference type="GO" id="GO:0051028">
    <property type="term" value="P:mRNA transport"/>
    <property type="evidence" value="ECO:0007669"/>
    <property type="project" value="UniProtKB-KW"/>
</dbReference>
<dbReference type="GO" id="GO:0044614">
    <property type="term" value="C:nuclear pore cytoplasmic filaments"/>
    <property type="evidence" value="ECO:0007669"/>
    <property type="project" value="TreeGrafter"/>
</dbReference>
<accession>A0A8R2D4P9</accession>
<dbReference type="GO" id="GO:0017056">
    <property type="term" value="F:structural constituent of nuclear pore"/>
    <property type="evidence" value="ECO:0007669"/>
    <property type="project" value="TreeGrafter"/>
</dbReference>
<proteinExistence type="inferred from homology"/>
<dbReference type="Pfam" id="PF21240">
    <property type="entry name" value="Nup98_GLEBS"/>
    <property type="match status" value="1"/>
</dbReference>
<dbReference type="Pfam" id="PF13634">
    <property type="entry name" value="Nucleoporin_FG"/>
    <property type="match status" value="7"/>
</dbReference>
<dbReference type="GO" id="GO:0000973">
    <property type="term" value="P:post-transcriptional tethering of RNA polymerase II gene DNA at nuclear periphery"/>
    <property type="evidence" value="ECO:0007669"/>
    <property type="project" value="TreeGrafter"/>
</dbReference>
<dbReference type="OrthoDB" id="3797628at2759"/>
<feature type="region of interest" description="Disordered" evidence="11">
    <location>
        <begin position="1"/>
        <end position="25"/>
    </location>
</feature>
<dbReference type="FunFam" id="1.10.10.2360:FF:000001">
    <property type="entry name" value="Nuclear pore complex protein Nup98-Nup96"/>
    <property type="match status" value="1"/>
</dbReference>
<feature type="compositionally biased region" description="Polar residues" evidence="11">
    <location>
        <begin position="115"/>
        <end position="125"/>
    </location>
</feature>
<evidence type="ECO:0000256" key="7">
    <source>
        <dbReference type="ARBA" id="ARBA00022927"/>
    </source>
</evidence>
<dbReference type="AlphaFoldDB" id="A0A8R2D4P9"/>
<evidence type="ECO:0000256" key="4">
    <source>
        <dbReference type="ARBA" id="ARBA00013472"/>
    </source>
</evidence>
<dbReference type="InterPro" id="IPR037665">
    <property type="entry name" value="Nucleoporin_S59-like"/>
</dbReference>
<keyword evidence="5" id="KW-0813">Transport</keyword>
<comment type="similarity">
    <text evidence="3">Belongs to the nucleoporin GLFG family.</text>
</comment>
<dbReference type="GO" id="GO:0006606">
    <property type="term" value="P:protein import into nucleus"/>
    <property type="evidence" value="ECO:0007669"/>
    <property type="project" value="TreeGrafter"/>
</dbReference>
<keyword evidence="7" id="KW-0653">Protein transport</keyword>
<feature type="compositionally biased region" description="Polar residues" evidence="11">
    <location>
        <begin position="506"/>
        <end position="523"/>
    </location>
</feature>
<evidence type="ECO:0000256" key="11">
    <source>
        <dbReference type="SAM" id="MobiDB-lite"/>
    </source>
</evidence>
<keyword evidence="8" id="KW-0811">Translocation</keyword>
<evidence type="ECO:0000256" key="9">
    <source>
        <dbReference type="ARBA" id="ARBA00023132"/>
    </source>
</evidence>
<feature type="region of interest" description="Disordered" evidence="11">
    <location>
        <begin position="506"/>
        <end position="530"/>
    </location>
</feature>
<dbReference type="GO" id="GO:0008139">
    <property type="term" value="F:nuclear localization sequence binding"/>
    <property type="evidence" value="ECO:0007669"/>
    <property type="project" value="TreeGrafter"/>
</dbReference>
<evidence type="ECO:0000256" key="2">
    <source>
        <dbReference type="ARBA" id="ARBA00004620"/>
    </source>
</evidence>
<evidence type="ECO:0000256" key="8">
    <source>
        <dbReference type="ARBA" id="ARBA00023010"/>
    </source>
</evidence>
<dbReference type="InterPro" id="IPR025574">
    <property type="entry name" value="Nucleoporin_FG_rpt"/>
</dbReference>
<dbReference type="GO" id="GO:0003723">
    <property type="term" value="F:RNA binding"/>
    <property type="evidence" value="ECO:0007669"/>
    <property type="project" value="TreeGrafter"/>
</dbReference>
<dbReference type="EnsemblMetazoa" id="XM_016804966.2">
    <property type="protein sequence ID" value="XP_016660455.1"/>
    <property type="gene ID" value="LOC100573661"/>
</dbReference>
<evidence type="ECO:0000256" key="3">
    <source>
        <dbReference type="ARBA" id="ARBA00008926"/>
    </source>
</evidence>
<comment type="subcellular location">
    <subcellularLocation>
        <location evidence="2">Nucleus membrane</location>
        <topology evidence="2">Peripheral membrane protein</topology>
        <orientation evidence="2">Nucleoplasmic side</orientation>
    </subcellularLocation>
    <subcellularLocation>
        <location evidence="1">Nucleus</location>
        <location evidence="1">Nuclear pore complex</location>
    </subcellularLocation>
</comment>
<dbReference type="GO" id="GO:0006405">
    <property type="term" value="P:RNA export from nucleus"/>
    <property type="evidence" value="ECO:0007669"/>
    <property type="project" value="TreeGrafter"/>
</dbReference>
<evidence type="ECO:0000313" key="13">
    <source>
        <dbReference type="Proteomes" id="UP000007819"/>
    </source>
</evidence>
<evidence type="ECO:0000256" key="10">
    <source>
        <dbReference type="ARBA" id="ARBA00023242"/>
    </source>
</evidence>
<feature type="region of interest" description="Disordered" evidence="11">
    <location>
        <begin position="115"/>
        <end position="134"/>
    </location>
</feature>
<evidence type="ECO:0000256" key="1">
    <source>
        <dbReference type="ARBA" id="ARBA00004567"/>
    </source>
</evidence>
<dbReference type="Gene3D" id="1.10.10.2360">
    <property type="match status" value="1"/>
</dbReference>
<dbReference type="PANTHER" id="PTHR23198:SF6">
    <property type="entry name" value="NUCLEAR PORE COMPLEX PROTEIN NUP98-NUP96"/>
    <property type="match status" value="1"/>
</dbReference>
<name>A0A8R2D4P9_ACYPI</name>
<evidence type="ECO:0000313" key="12">
    <source>
        <dbReference type="EnsemblMetazoa" id="XP_016660455.1"/>
    </source>
</evidence>
<dbReference type="GO" id="GO:0031965">
    <property type="term" value="C:nuclear membrane"/>
    <property type="evidence" value="ECO:0007669"/>
    <property type="project" value="UniProtKB-SubCell"/>
</dbReference>
<organism evidence="12 13">
    <name type="scientific">Acyrthosiphon pisum</name>
    <name type="common">Pea aphid</name>
    <dbReference type="NCBI Taxonomy" id="7029"/>
    <lineage>
        <taxon>Eukaryota</taxon>
        <taxon>Metazoa</taxon>
        <taxon>Ecdysozoa</taxon>
        <taxon>Arthropoda</taxon>
        <taxon>Hexapoda</taxon>
        <taxon>Insecta</taxon>
        <taxon>Pterygota</taxon>
        <taxon>Neoptera</taxon>
        <taxon>Paraneoptera</taxon>
        <taxon>Hemiptera</taxon>
        <taxon>Sternorrhyncha</taxon>
        <taxon>Aphidomorpha</taxon>
        <taxon>Aphidoidea</taxon>
        <taxon>Aphididae</taxon>
        <taxon>Macrosiphini</taxon>
        <taxon>Acyrthosiphon</taxon>
    </lineage>
</organism>
<dbReference type="RefSeq" id="XP_016660455.1">
    <property type="nucleotide sequence ID" value="XM_016804966.2"/>
</dbReference>
<keyword evidence="10" id="KW-0539">Nucleus</keyword>
<protein>
    <recommendedName>
        <fullName evidence="4">Nuclear pore complex protein Nup98-Nup96</fullName>
    </recommendedName>
</protein>
<dbReference type="GeneID" id="100573661"/>
<dbReference type="Proteomes" id="UP000007819">
    <property type="component" value="Chromosome A1"/>
</dbReference>
<keyword evidence="9" id="KW-0906">Nuclear pore complex</keyword>
<dbReference type="PANTHER" id="PTHR23198">
    <property type="entry name" value="NUCLEOPORIN"/>
    <property type="match status" value="1"/>
</dbReference>